<evidence type="ECO:0000256" key="1">
    <source>
        <dbReference type="ARBA" id="ARBA00022676"/>
    </source>
</evidence>
<reference evidence="3" key="1">
    <citation type="submission" date="2018-05" db="EMBL/GenBank/DDBJ databases">
        <authorList>
            <person name="Lanie J.A."/>
            <person name="Ng W.-L."/>
            <person name="Kazmierczak K.M."/>
            <person name="Andrzejewski T.M."/>
            <person name="Davidsen T.M."/>
            <person name="Wayne K.J."/>
            <person name="Tettelin H."/>
            <person name="Glass J.I."/>
            <person name="Rusch D."/>
            <person name="Podicherti R."/>
            <person name="Tsui H.-C.T."/>
            <person name="Winkler M.E."/>
        </authorList>
    </citation>
    <scope>NUCLEOTIDE SEQUENCE</scope>
</reference>
<organism evidence="3">
    <name type="scientific">marine metagenome</name>
    <dbReference type="NCBI Taxonomy" id="408172"/>
    <lineage>
        <taxon>unclassified sequences</taxon>
        <taxon>metagenomes</taxon>
        <taxon>ecological metagenomes</taxon>
    </lineage>
</organism>
<gene>
    <name evidence="3" type="ORF">METZ01_LOCUS382383</name>
</gene>
<dbReference type="GO" id="GO:0009244">
    <property type="term" value="P:lipopolysaccharide core region biosynthetic process"/>
    <property type="evidence" value="ECO:0007669"/>
    <property type="project" value="TreeGrafter"/>
</dbReference>
<dbReference type="CDD" id="cd03789">
    <property type="entry name" value="GT9_LPS_heptosyltransferase"/>
    <property type="match status" value="1"/>
</dbReference>
<dbReference type="GO" id="GO:0008713">
    <property type="term" value="F:ADP-heptose-lipopolysaccharide heptosyltransferase activity"/>
    <property type="evidence" value="ECO:0007669"/>
    <property type="project" value="TreeGrafter"/>
</dbReference>
<dbReference type="AlphaFoldDB" id="A0A382U5F6"/>
<dbReference type="InterPro" id="IPR051199">
    <property type="entry name" value="LPS_LOS_Heptosyltrfase"/>
</dbReference>
<keyword evidence="2" id="KW-0808">Transferase</keyword>
<dbReference type="EMBL" id="UINC01141655">
    <property type="protein sequence ID" value="SVD29529.1"/>
    <property type="molecule type" value="Genomic_DNA"/>
</dbReference>
<evidence type="ECO:0000313" key="3">
    <source>
        <dbReference type="EMBL" id="SVD29529.1"/>
    </source>
</evidence>
<dbReference type="PANTHER" id="PTHR30160:SF1">
    <property type="entry name" value="LIPOPOLYSACCHARIDE 1,2-N-ACETYLGLUCOSAMINETRANSFERASE-RELATED"/>
    <property type="match status" value="1"/>
</dbReference>
<feature type="non-terminal residue" evidence="3">
    <location>
        <position position="105"/>
    </location>
</feature>
<dbReference type="InterPro" id="IPR002201">
    <property type="entry name" value="Glyco_trans_9"/>
</dbReference>
<sequence>MKILIIKFRNIGDVLLSTPLIANIKYYYPDSNIDFALNKGCEEMVYGNPEINNIIVYDRPRIKKLGILSQIFEEIKFTRNIRSNNYDTVINLTEGDRGAQLTYFS</sequence>
<accession>A0A382U5F6</accession>
<dbReference type="Gene3D" id="3.40.50.2000">
    <property type="entry name" value="Glycogen Phosphorylase B"/>
    <property type="match status" value="1"/>
</dbReference>
<dbReference type="SUPFAM" id="SSF53756">
    <property type="entry name" value="UDP-Glycosyltransferase/glycogen phosphorylase"/>
    <property type="match status" value="1"/>
</dbReference>
<protein>
    <submittedName>
        <fullName evidence="3">Uncharacterized protein</fullName>
    </submittedName>
</protein>
<evidence type="ECO:0000256" key="2">
    <source>
        <dbReference type="ARBA" id="ARBA00022679"/>
    </source>
</evidence>
<keyword evidence="1" id="KW-0328">Glycosyltransferase</keyword>
<dbReference type="PANTHER" id="PTHR30160">
    <property type="entry name" value="TETRAACYLDISACCHARIDE 4'-KINASE-RELATED"/>
    <property type="match status" value="1"/>
</dbReference>
<proteinExistence type="predicted"/>
<dbReference type="GO" id="GO:0005829">
    <property type="term" value="C:cytosol"/>
    <property type="evidence" value="ECO:0007669"/>
    <property type="project" value="TreeGrafter"/>
</dbReference>
<name>A0A382U5F6_9ZZZZ</name>